<feature type="region of interest" description="Disordered" evidence="1">
    <location>
        <begin position="1437"/>
        <end position="1459"/>
    </location>
</feature>
<dbReference type="Pfam" id="PF12090">
    <property type="entry name" value="Spt20_SEP"/>
    <property type="match status" value="1"/>
</dbReference>
<reference evidence="3 4" key="1">
    <citation type="journal article" date="2018" name="MBio">
        <title>Comparative Genomics Reveals the Core Gene Toolbox for the Fungus-Insect Symbiosis.</title>
        <authorList>
            <person name="Wang Y."/>
            <person name="Stata M."/>
            <person name="Wang W."/>
            <person name="Stajich J.E."/>
            <person name="White M.M."/>
            <person name="Moncalvo J.M."/>
        </authorList>
    </citation>
    <scope>NUCLEOTIDE SEQUENCE [LARGE SCALE GENOMIC DNA]</scope>
    <source>
        <strain evidence="3 4">AUS-77-4</strain>
    </source>
</reference>
<dbReference type="EMBL" id="MBFT01000535">
    <property type="protein sequence ID" value="PVU89567.1"/>
    <property type="molecule type" value="Genomic_DNA"/>
</dbReference>
<feature type="region of interest" description="Disordered" evidence="1">
    <location>
        <begin position="866"/>
        <end position="951"/>
    </location>
</feature>
<feature type="compositionally biased region" description="Polar residues" evidence="1">
    <location>
        <begin position="753"/>
        <end position="775"/>
    </location>
</feature>
<evidence type="ECO:0000256" key="1">
    <source>
        <dbReference type="SAM" id="MobiDB-lite"/>
    </source>
</evidence>
<feature type="compositionally biased region" description="Low complexity" evidence="1">
    <location>
        <begin position="888"/>
        <end position="907"/>
    </location>
</feature>
<feature type="region of interest" description="Disordered" evidence="1">
    <location>
        <begin position="1180"/>
        <end position="1213"/>
    </location>
</feature>
<feature type="compositionally biased region" description="Basic and acidic residues" evidence="1">
    <location>
        <begin position="1"/>
        <end position="18"/>
    </location>
</feature>
<sequence length="2369" mass="262186">MVDAELMKNDQNLDHKNFLDSNSDASFEDLFRNDLFGDELTSERNLDIDTETNTQIHPQNNKSFEPQKDEPSKTDPKNSFQNTSITSKSSTQYFDNHLNKSTKENHSKLEMAKHSENQLDSQSDNSDIDNDQSSGTDSADEVIQNELKFLSELNNEEKGNSYNSDSTDEFEDVELDFDGLIDEELKKADDSDQNDEDKPKHVESEFKKPFSSGDPHRVLKENELNTNSSTGHDNGLSNPAIEKKEPPIKISLTKDKGILETTDITDKPTKPKHSTSKNGIIRKKKKNRKLRAAILGDTAFLKKYRNSPASLIVHLFESYFKFEKQEGVFSYNDTTKFFFNSLNEGRIPIELLSIISDVQCKLYEGCLIVEIHDFRKLDSDYDYDIFSSLYTHANSETERNNEKNFNKKDSNNHRWRNVGWNSMRSTNFTLKQLKDIQHAKKNDNDSSKAPKNIEKHNSEKLSNGLAKCVIYRKVMRPTPETMHLDLLLLGRKHYMGITDLIEAESKLLLLTELDLDLEPSPEIFLKENATNFFKSEHLIPRKKRRYNKYEIEAEHAEVQEKKKLLNVVGTQKRQDIQHSFSRLSFVSEFNHNKNLKMNKPLMVDLNLSRDNSPLAESVLQANQQLSTKKLNSKKTKKSQLLSAQISNSKPNLLMRTLQFVKNSEEKPIYFTLFLYSPEKQGGPCKFILRFGSKMDSAIDGDNIEFFVKSEALANVYADSFKFMYSLENIKLTHDSAPLQQLSSVSQPLSPRSAQSARKMTGSKGSDSKTFGSAASPSVKGYGDDEDMETHEPIPIPIISSMQNSLSFSTTESSKKLAKAPSKSRLSNNSGSSESEEEYDEDEVEAQNKIMFEKSIMEKIREASLRVQNMSDSSGQIKTPNSASDSDTAASKNKANPNASNNSESSKTSSKRKSTAGVKRNNKNQKTIKQTKLGIRGSEQRDKDSVNDSSLEVTPIINTDNISTFEAEPMSIQGMNKVDQSGEKSIRSASNSYAIANSDISKSINMLPSSTTQDMALNPNLLSERFNANLENPYNKVNNAEAPLMSSLGLPHNKTLNIRQLSGNITKDQLPHNLQSVPNADHTFDFIKSAVGNNNLAQTQGIANAFANITNGMNNMNTIQGMKPQQSDVSSNNNSGMPKPGDLMHQGHILDQVNAASQIQANAQYKSLLQAQAEKWKQNMGNNVQNQPGLPMGSVPQGDSSGSLLGSLTPSQKQQLTPLQQQQLQQYQSLVNTLNSMGINLPSGSTPQQTPGNLNITAELLAQAQAQAQARARLSQGQAQQNVANTNNQGQATMSQELADLIINIPNVNMLSLEESLQLFARIHNIQLDSISNERGQQLISLARAGTLNDLILRKQQQLIQQALIIQGQKAISQGGQLQATAIDQLKTPTNQYQAHIQSQLQSQKTLQAPNTPGNISGRLHNTDNIPKTPAQTMNVLNTPSGHPGNIKTPSDMSKVESGKNTTGGNFLGNRSDSNDLQFNSTIIQGTPTIKTVTLPGSVDVNSQKNTANDIFRTKSHNTHLQNVNVGVDTSGTGGLRQGLNLGNGLSPSTSVRSAVSVGPGNNDKAGINANNPQNMTGHSTPGDQNILNMLQTPNMQNIRMMSPGMAHALANSNKNEEAAKQYNMLHIAHLALTNKLPPQVAAQYTPEQLEKLTQTAAAAAAVANSKPGGAGSGGENVSSIGESSTNSVSIAPVPNKTQAASTPQQANNQGLKPEGSVPGISGQQSNFNQTQTNQFFANFGGAGFTPQPATQPRDASGSNGGVLPQNQNTQNRMVTPTQNNHPGINLAALGINPNQLTRPQIQALLEMRAANAANSQIQTPNTTNQGIQTSLNAQQTPENTANLLKYFSGSPSTSNINQQLMQKFQNQNLQQMDIKNNQGQSGQVQNPNHGNRMINMASDNESFNTLQRILNTRAQLETVGSSACQYSALVDDSVDWGLVLEHYNKETGDSVTLEEFSQLMKSAELMCPVNKSQGKTTKEEGFVCPYAKPKEEYKKVELLGLEAQGHVRLVNLDDVIHPKTECLGVDELQTLLDTINNLYDSTKQYNAVVIYRRGKTEYFANTNVSDLEKSLIDEYFLPPLQNSKNEKLLELNVKIQQRIFELSEKVAVYAIVSGKLWYSSFPIFASVRNLILTENFSLCLDSTSHECDRINYPYSGLNIWKMAKCNLLTQYTKNNKEPVYTMATPHQNSIKGVYLNPEGNQGSKHVGEELATIRFILNHNSFVARSPEFIDLGLSIGMVMARNVAKLVESLVSSARCPKPHTKHAMYSTAYSLFEYPGPSKISAYKKEISEIFQKSRGIKELKEDIIKVNENWAKKYIEGPLSTNLKVSENLDEILTKVKGDDGSMELDIESTLKLECEYTLDYWKSNE</sequence>
<organism evidence="3 4">
    <name type="scientific">Furculomyces boomerangus</name>
    <dbReference type="NCBI Taxonomy" id="61424"/>
    <lineage>
        <taxon>Eukaryota</taxon>
        <taxon>Fungi</taxon>
        <taxon>Fungi incertae sedis</taxon>
        <taxon>Zoopagomycota</taxon>
        <taxon>Kickxellomycotina</taxon>
        <taxon>Harpellomycetes</taxon>
        <taxon>Harpellales</taxon>
        <taxon>Harpellaceae</taxon>
        <taxon>Furculomyces</taxon>
    </lineage>
</organism>
<feature type="compositionally biased region" description="Basic and acidic residues" evidence="1">
    <location>
        <begin position="65"/>
        <end position="76"/>
    </location>
</feature>
<feature type="compositionally biased region" description="Low complexity" evidence="1">
    <location>
        <begin position="742"/>
        <end position="752"/>
    </location>
</feature>
<dbReference type="Proteomes" id="UP000245699">
    <property type="component" value="Unassembled WGS sequence"/>
</dbReference>
<feature type="compositionally biased region" description="Polar residues" evidence="1">
    <location>
        <begin position="224"/>
        <end position="237"/>
    </location>
</feature>
<feature type="compositionally biased region" description="Acidic residues" evidence="1">
    <location>
        <begin position="833"/>
        <end position="843"/>
    </location>
</feature>
<feature type="compositionally biased region" description="Basic and acidic residues" evidence="1">
    <location>
        <begin position="185"/>
        <end position="223"/>
    </location>
</feature>
<gene>
    <name evidence="3" type="ORF">BB559_005060</name>
</gene>
<name>A0A2T9YB55_9FUNG</name>
<feature type="compositionally biased region" description="Polar residues" evidence="1">
    <location>
        <begin position="866"/>
        <end position="887"/>
    </location>
</feature>
<evidence type="ECO:0000313" key="4">
    <source>
        <dbReference type="Proteomes" id="UP000245699"/>
    </source>
</evidence>
<feature type="region of interest" description="Disordered" evidence="1">
    <location>
        <begin position="804"/>
        <end position="843"/>
    </location>
</feature>
<feature type="compositionally biased region" description="Low complexity" evidence="1">
    <location>
        <begin position="818"/>
        <end position="832"/>
    </location>
</feature>
<evidence type="ECO:0000259" key="2">
    <source>
        <dbReference type="Pfam" id="PF12090"/>
    </source>
</evidence>
<feature type="region of interest" description="Disordered" evidence="1">
    <location>
        <begin position="185"/>
        <end position="248"/>
    </location>
</feature>
<dbReference type="InterPro" id="IPR046468">
    <property type="entry name" value="Spt20-like_SEP"/>
</dbReference>
<feature type="compositionally biased region" description="Polar residues" evidence="1">
    <location>
        <begin position="51"/>
        <end position="64"/>
    </location>
</feature>
<feature type="compositionally biased region" description="Polar residues" evidence="1">
    <location>
        <begin position="77"/>
        <end position="94"/>
    </location>
</feature>
<dbReference type="STRING" id="61424.A0A2T9YB55"/>
<accession>A0A2T9YB55</accession>
<feature type="region of interest" description="Disordered" evidence="1">
    <location>
        <begin position="1"/>
        <end position="23"/>
    </location>
</feature>
<proteinExistence type="predicted"/>
<keyword evidence="4" id="KW-1185">Reference proteome</keyword>
<feature type="compositionally biased region" description="Low complexity" evidence="1">
    <location>
        <begin position="1197"/>
        <end position="1213"/>
    </location>
</feature>
<feature type="compositionally biased region" description="Polar residues" evidence="1">
    <location>
        <begin position="1675"/>
        <end position="1710"/>
    </location>
</feature>
<feature type="region of interest" description="Disordered" evidence="1">
    <location>
        <begin position="49"/>
        <end position="94"/>
    </location>
</feature>
<feature type="compositionally biased region" description="Low complexity" evidence="1">
    <location>
        <begin position="1721"/>
        <end position="1739"/>
    </location>
</feature>
<dbReference type="OrthoDB" id="1932706at2759"/>
<feature type="region of interest" description="Disordered" evidence="1">
    <location>
        <begin position="1664"/>
        <end position="1767"/>
    </location>
</feature>
<evidence type="ECO:0000313" key="3">
    <source>
        <dbReference type="EMBL" id="PVU89567.1"/>
    </source>
</evidence>
<protein>
    <recommendedName>
        <fullName evidence="2">Spt20-like SEP domain-containing protein</fullName>
    </recommendedName>
</protein>
<feature type="region of interest" description="Disordered" evidence="1">
    <location>
        <begin position="112"/>
        <end position="139"/>
    </location>
</feature>
<comment type="caution">
    <text evidence="3">The sequence shown here is derived from an EMBL/GenBank/DDBJ whole genome shotgun (WGS) entry which is preliminary data.</text>
</comment>
<feature type="region of interest" description="Disordered" evidence="1">
    <location>
        <begin position="742"/>
        <end position="790"/>
    </location>
</feature>
<feature type="domain" description="Spt20-like SEP" evidence="2">
    <location>
        <begin position="307"/>
        <end position="524"/>
    </location>
</feature>